<dbReference type="AlphaFoldDB" id="A0A6N2ZVE3"/>
<name>A0A6N2ZVE3_EGGLN</name>
<proteinExistence type="predicted"/>
<dbReference type="EMBL" id="CACRTT010000007">
    <property type="protein sequence ID" value="VYT83371.1"/>
    <property type="molecule type" value="Genomic_DNA"/>
</dbReference>
<evidence type="ECO:0000313" key="1">
    <source>
        <dbReference type="EMBL" id="VYT83371.1"/>
    </source>
</evidence>
<protein>
    <submittedName>
        <fullName evidence="1">Uncharacterized protein</fullName>
    </submittedName>
</protein>
<gene>
    <name evidence="1" type="ORF">ELLFYP107_01667</name>
</gene>
<reference evidence="1" key="1">
    <citation type="submission" date="2019-11" db="EMBL/GenBank/DDBJ databases">
        <authorList>
            <person name="Feng L."/>
        </authorList>
    </citation>
    <scope>NUCLEOTIDE SEQUENCE</scope>
    <source>
        <strain evidence="1">ElentaLFYP107</strain>
    </source>
</reference>
<organism evidence="1">
    <name type="scientific">Eggerthella lenta</name>
    <name type="common">Eubacterium lentum</name>
    <dbReference type="NCBI Taxonomy" id="84112"/>
    <lineage>
        <taxon>Bacteria</taxon>
        <taxon>Bacillati</taxon>
        <taxon>Actinomycetota</taxon>
        <taxon>Coriobacteriia</taxon>
        <taxon>Eggerthellales</taxon>
        <taxon>Eggerthellaceae</taxon>
        <taxon>Eggerthella</taxon>
    </lineage>
</organism>
<accession>A0A6N2ZVE3</accession>
<sequence length="99" mass="10694">MHSMSSDTVTVPPDTLQFSSAMAMMSTSESTTRPPSVTCLPLGPKCTKSMPIFEAMNMRETHTCVASPMKASLQSSIFLPSGRFSIMVKRSPSSCVGWL</sequence>